<comment type="caution">
    <text evidence="5">The sequence shown here is derived from an EMBL/GenBank/DDBJ whole genome shotgun (WGS) entry which is preliminary data.</text>
</comment>
<dbReference type="PANTHER" id="PTHR48050">
    <property type="entry name" value="STEROL 3-BETA-GLUCOSYLTRANSFERASE"/>
    <property type="match status" value="1"/>
</dbReference>
<dbReference type="SUPFAM" id="SSF53756">
    <property type="entry name" value="UDP-Glycosyltransferase/glycogen phosphorylase"/>
    <property type="match status" value="1"/>
</dbReference>
<comment type="pathway">
    <text evidence="1">Antibiotic biosynthesis; vancomycin biosynthesis.</text>
</comment>
<protein>
    <submittedName>
        <fullName evidence="5">Glycosyltransferase</fullName>
    </submittedName>
</protein>
<dbReference type="PANTHER" id="PTHR48050:SF13">
    <property type="entry name" value="STEROL 3-BETA-GLUCOSYLTRANSFERASE UGT80A2"/>
    <property type="match status" value="1"/>
</dbReference>
<keyword evidence="6" id="KW-1185">Reference proteome</keyword>
<dbReference type="Pfam" id="PF06722">
    <property type="entry name" value="EryCIII-like_C"/>
    <property type="match status" value="1"/>
</dbReference>
<feature type="domain" description="Erythromycin biosynthesis protein CIII-like C-terminal" evidence="4">
    <location>
        <begin position="305"/>
        <end position="399"/>
    </location>
</feature>
<sequence>MGALRALIMTLGTRGDVQPFVALACGLREVGHTAVLVAPKRFAELIHDAGVEFRGVDDGPLRVLDGGASVGEIAEGGLRAKVALARRLPGLFGRVLTDCWDIASAEAPDIVVHNGQIIAGPHVAERLGVPAVLALPIPMYVPTRAFPWPGVAVPGWLPRSLNRATFLGMKGPALAFARTVDAWRADLGLPRRPGRHNPLRTPDGGTTPTLHAISEHVVGRPSDWPDAARVTGYWFHRRVDSDLSGELVNFLAEGPAPVFIGFGSMAGADPESTTATVLRAAEWAGVRVILGAAWGGVVAPPSSPDVLAIDEAPFDQLFPHVAAVVHHGGAGTVAAAAAAGRPQVVCPFVGDQPFWGDRLHSLGVAPPPIPQRGLSAALLAATISRATTDPDIGRRSVDLGRRIQTEDGVTRAVIALEAVAGRRP</sequence>
<evidence type="ECO:0000313" key="5">
    <source>
        <dbReference type="EMBL" id="MFC5291220.1"/>
    </source>
</evidence>
<dbReference type="EMBL" id="JBHSKF010000023">
    <property type="protein sequence ID" value="MFC5291220.1"/>
    <property type="molecule type" value="Genomic_DNA"/>
</dbReference>
<dbReference type="RefSeq" id="WP_378251136.1">
    <property type="nucleotide sequence ID" value="NZ_JBHSKF010000023.1"/>
</dbReference>
<dbReference type="InterPro" id="IPR002213">
    <property type="entry name" value="UDP_glucos_trans"/>
</dbReference>
<keyword evidence="2" id="KW-0045">Antibiotic biosynthesis</keyword>
<name>A0ABW0EYA9_9PSEU</name>
<dbReference type="CDD" id="cd03784">
    <property type="entry name" value="GT1_Gtf-like"/>
    <property type="match status" value="1"/>
</dbReference>
<organism evidence="5 6">
    <name type="scientific">Actinokineospora guangxiensis</name>
    <dbReference type="NCBI Taxonomy" id="1490288"/>
    <lineage>
        <taxon>Bacteria</taxon>
        <taxon>Bacillati</taxon>
        <taxon>Actinomycetota</taxon>
        <taxon>Actinomycetes</taxon>
        <taxon>Pseudonocardiales</taxon>
        <taxon>Pseudonocardiaceae</taxon>
        <taxon>Actinokineospora</taxon>
    </lineage>
</organism>
<dbReference type="Proteomes" id="UP001596157">
    <property type="component" value="Unassembled WGS sequence"/>
</dbReference>
<evidence type="ECO:0000313" key="6">
    <source>
        <dbReference type="Proteomes" id="UP001596157"/>
    </source>
</evidence>
<feature type="domain" description="Glycosyltransferase family 28 N-terminal" evidence="3">
    <location>
        <begin position="7"/>
        <end position="130"/>
    </location>
</feature>
<evidence type="ECO:0000256" key="2">
    <source>
        <dbReference type="ARBA" id="ARBA00023194"/>
    </source>
</evidence>
<dbReference type="InterPro" id="IPR010610">
    <property type="entry name" value="EryCIII-like_C"/>
</dbReference>
<dbReference type="Pfam" id="PF03033">
    <property type="entry name" value="Glyco_transf_28"/>
    <property type="match status" value="1"/>
</dbReference>
<evidence type="ECO:0000259" key="4">
    <source>
        <dbReference type="Pfam" id="PF06722"/>
    </source>
</evidence>
<gene>
    <name evidence="5" type="ORF">ACFPM7_29570</name>
</gene>
<dbReference type="Gene3D" id="3.40.50.2000">
    <property type="entry name" value="Glycogen Phosphorylase B"/>
    <property type="match status" value="2"/>
</dbReference>
<accession>A0ABW0EYA9</accession>
<evidence type="ECO:0000259" key="3">
    <source>
        <dbReference type="Pfam" id="PF03033"/>
    </source>
</evidence>
<reference evidence="6" key="1">
    <citation type="journal article" date="2019" name="Int. J. Syst. Evol. Microbiol.">
        <title>The Global Catalogue of Microorganisms (GCM) 10K type strain sequencing project: providing services to taxonomists for standard genome sequencing and annotation.</title>
        <authorList>
            <consortium name="The Broad Institute Genomics Platform"/>
            <consortium name="The Broad Institute Genome Sequencing Center for Infectious Disease"/>
            <person name="Wu L."/>
            <person name="Ma J."/>
        </authorList>
    </citation>
    <scope>NUCLEOTIDE SEQUENCE [LARGE SCALE GENOMIC DNA]</scope>
    <source>
        <strain evidence="6">CCUG 59778</strain>
    </source>
</reference>
<proteinExistence type="predicted"/>
<dbReference type="InterPro" id="IPR050426">
    <property type="entry name" value="Glycosyltransferase_28"/>
</dbReference>
<dbReference type="InterPro" id="IPR004276">
    <property type="entry name" value="GlycoTrans_28_N"/>
</dbReference>
<evidence type="ECO:0000256" key="1">
    <source>
        <dbReference type="ARBA" id="ARBA00004660"/>
    </source>
</evidence>